<protein>
    <submittedName>
        <fullName evidence="1">Uncharacterized protein</fullName>
    </submittedName>
</protein>
<sequence>MKNIFYALGLSLLLFSCKQQETTATYTPRVLTANEKFNESYDGKDSIFTILLKKDENTSEIKEEFNVKFKDTLVKIQINKADPNSITDKFASTQFINTQKTALLVQLADNSGLAAPSYVIALKNGKLNVVSLYRPSTGKEDPKYTTGINKLGRAGYLVNNDFFITNVNANVHLIKRQNPEERIQGEFILNSPDKSTLVFLTPSSLYQVHYSSDEIFNEKLAKPAPQTDLELTDWVKNNYSWAKNKKGITFLKFSDSNRIVDIKEFQ</sequence>
<accession>A0A4U1GLN2</accession>
<gene>
    <name evidence="1" type="ORF">EZ444_05100</name>
    <name evidence="2" type="ORF">FBD94_01765</name>
</gene>
<reference evidence="2 4" key="2">
    <citation type="submission" date="2019-04" db="EMBL/GenBank/DDBJ databases">
        <title>Pedobacter sp. RP-1-16 sp. nov., isolated from Arctic soil.</title>
        <authorList>
            <person name="Dahal R.H."/>
            <person name="Kim D.-U."/>
        </authorList>
    </citation>
    <scope>NUCLEOTIDE SEQUENCE [LARGE SCALE GENOMIC DNA]</scope>
    <source>
        <strain evidence="2 4">RP-1-16</strain>
    </source>
</reference>
<organism evidence="1 3">
    <name type="scientific">Pedobacter hiemivivus</name>
    <dbReference type="NCBI Taxonomy" id="2530454"/>
    <lineage>
        <taxon>Bacteria</taxon>
        <taxon>Pseudomonadati</taxon>
        <taxon>Bacteroidota</taxon>
        <taxon>Sphingobacteriia</taxon>
        <taxon>Sphingobacteriales</taxon>
        <taxon>Sphingobacteriaceae</taxon>
        <taxon>Pedobacter</taxon>
    </lineage>
</organism>
<comment type="caution">
    <text evidence="1">The sequence shown here is derived from an EMBL/GenBank/DDBJ whole genome shotgun (WGS) entry which is preliminary data.</text>
</comment>
<name>A0A4V2MKL8_9SPHI</name>
<dbReference type="EMBL" id="SWDX01000001">
    <property type="protein sequence ID" value="TKC65305.1"/>
    <property type="molecule type" value="Genomic_DNA"/>
</dbReference>
<proteinExistence type="predicted"/>
<accession>A0A4V2MKL8</accession>
<dbReference type="AlphaFoldDB" id="A0A4V2MKL8"/>
<reference evidence="1 3" key="1">
    <citation type="submission" date="2019-02" db="EMBL/GenBank/DDBJ databases">
        <title>Pedobacter sp. RP-3-8 sp. nov., isolated from Arctic soil.</title>
        <authorList>
            <person name="Dahal R.H."/>
        </authorList>
    </citation>
    <scope>NUCLEOTIDE SEQUENCE [LARGE SCALE GENOMIC DNA]</scope>
    <source>
        <strain evidence="1 3">RP-3-8</strain>
    </source>
</reference>
<dbReference type="PROSITE" id="PS51257">
    <property type="entry name" value="PROKAR_LIPOPROTEIN"/>
    <property type="match status" value="1"/>
</dbReference>
<dbReference type="Proteomes" id="UP000291117">
    <property type="component" value="Unassembled WGS sequence"/>
</dbReference>
<keyword evidence="3" id="KW-1185">Reference proteome</keyword>
<evidence type="ECO:0000313" key="3">
    <source>
        <dbReference type="Proteomes" id="UP000291117"/>
    </source>
</evidence>
<evidence type="ECO:0000313" key="1">
    <source>
        <dbReference type="EMBL" id="TCC98656.1"/>
    </source>
</evidence>
<evidence type="ECO:0000313" key="2">
    <source>
        <dbReference type="EMBL" id="TKC65305.1"/>
    </source>
</evidence>
<dbReference type="RefSeq" id="WP_131607639.1">
    <property type="nucleotide sequence ID" value="NZ_SJSM01000002.1"/>
</dbReference>
<dbReference type="OrthoDB" id="750652at2"/>
<dbReference type="EMBL" id="SJSM01000002">
    <property type="protein sequence ID" value="TCC98656.1"/>
    <property type="molecule type" value="Genomic_DNA"/>
</dbReference>
<dbReference type="Proteomes" id="UP000309594">
    <property type="component" value="Unassembled WGS sequence"/>
</dbReference>
<evidence type="ECO:0000313" key="4">
    <source>
        <dbReference type="Proteomes" id="UP000309594"/>
    </source>
</evidence>